<reference evidence="3" key="3">
    <citation type="submission" date="2025-09" db="UniProtKB">
        <authorList>
            <consortium name="Ensembl"/>
        </authorList>
    </citation>
    <scope>IDENTIFICATION</scope>
</reference>
<evidence type="ECO:0000313" key="3">
    <source>
        <dbReference type="Ensembl" id="ENSCUSP00005015866.1"/>
    </source>
</evidence>
<protein>
    <submittedName>
        <fullName evidence="3">Uncharacterized protein</fullName>
    </submittedName>
</protein>
<dbReference type="Proteomes" id="UP000694563">
    <property type="component" value="Chromosome 17"/>
</dbReference>
<reference evidence="3" key="2">
    <citation type="submission" date="2025-08" db="UniProtKB">
        <authorList>
            <consortium name="Ensembl"/>
        </authorList>
    </citation>
    <scope>IDENTIFICATION</scope>
</reference>
<proteinExistence type="predicted"/>
<reference evidence="3" key="1">
    <citation type="submission" date="2020-10" db="EMBL/GenBank/DDBJ databases">
        <title>Catharus ustulatus (Swainson's thrush) genome, bCatUst1, primary haplotype v2.</title>
        <authorList>
            <person name="Delmore K."/>
            <person name="Vafadar M."/>
            <person name="Formenti G."/>
            <person name="Chow W."/>
            <person name="Pelan S."/>
            <person name="Howe K."/>
            <person name="Rhie A."/>
            <person name="Mountcastle J."/>
            <person name="Haase B."/>
            <person name="Fedrigo O."/>
            <person name="Jarvis E.D."/>
        </authorList>
    </citation>
    <scope>NUCLEOTIDE SEQUENCE [LARGE SCALE GENOMIC DNA]</scope>
</reference>
<keyword evidence="4" id="KW-1185">Reference proteome</keyword>
<evidence type="ECO:0000313" key="4">
    <source>
        <dbReference type="Proteomes" id="UP000694563"/>
    </source>
</evidence>
<dbReference type="Ensembl" id="ENSCUST00005016473.1">
    <property type="protein sequence ID" value="ENSCUSP00005015866.1"/>
    <property type="gene ID" value="ENSCUSG00005010198.1"/>
</dbReference>
<name>A0A8C3UKA2_CATUS</name>
<evidence type="ECO:0000256" key="2">
    <source>
        <dbReference type="SAM" id="SignalP"/>
    </source>
</evidence>
<feature type="chain" id="PRO_5034320794" evidence="2">
    <location>
        <begin position="23"/>
        <end position="132"/>
    </location>
</feature>
<feature type="region of interest" description="Disordered" evidence="1">
    <location>
        <begin position="33"/>
        <end position="73"/>
    </location>
</feature>
<accession>A0A8C3UKA2</accession>
<sequence length="132" mass="13742">ISCSRLSILAIVPNFATVFCQCQPGPAAPKGCTGLAKIQSSSSHHPAKRMSTNTEPPSPSPQQGSITEADGLGAEVQFLPSSKTSLNIMDLLAAPSNRCSPPQELGTGKPKGCFSPLMLMIEVFHFTPSSGS</sequence>
<organism evidence="3 4">
    <name type="scientific">Catharus ustulatus</name>
    <name type="common">Russet-backed thrush</name>
    <name type="synonym">Hylocichla ustulatus</name>
    <dbReference type="NCBI Taxonomy" id="91951"/>
    <lineage>
        <taxon>Eukaryota</taxon>
        <taxon>Metazoa</taxon>
        <taxon>Chordata</taxon>
        <taxon>Craniata</taxon>
        <taxon>Vertebrata</taxon>
        <taxon>Euteleostomi</taxon>
        <taxon>Archelosauria</taxon>
        <taxon>Archosauria</taxon>
        <taxon>Dinosauria</taxon>
        <taxon>Saurischia</taxon>
        <taxon>Theropoda</taxon>
        <taxon>Coelurosauria</taxon>
        <taxon>Aves</taxon>
        <taxon>Neognathae</taxon>
        <taxon>Neoaves</taxon>
        <taxon>Telluraves</taxon>
        <taxon>Australaves</taxon>
        <taxon>Passeriformes</taxon>
        <taxon>Turdidae</taxon>
        <taxon>Catharus</taxon>
    </lineage>
</organism>
<feature type="compositionally biased region" description="Polar residues" evidence="1">
    <location>
        <begin position="38"/>
        <end position="66"/>
    </location>
</feature>
<keyword evidence="2" id="KW-0732">Signal</keyword>
<feature type="signal peptide" evidence="2">
    <location>
        <begin position="1"/>
        <end position="22"/>
    </location>
</feature>
<evidence type="ECO:0000256" key="1">
    <source>
        <dbReference type="SAM" id="MobiDB-lite"/>
    </source>
</evidence>
<dbReference type="AlphaFoldDB" id="A0A8C3UKA2"/>